<feature type="region of interest" description="Disordered" evidence="5">
    <location>
        <begin position="70"/>
        <end position="91"/>
    </location>
</feature>
<feature type="domain" description="PHD-type" evidence="7">
    <location>
        <begin position="1079"/>
        <end position="1188"/>
    </location>
</feature>
<evidence type="ECO:0000259" key="7">
    <source>
        <dbReference type="PROSITE" id="PS51805"/>
    </source>
</evidence>
<dbReference type="PROSITE" id="PS50016">
    <property type="entry name" value="ZF_PHD_2"/>
    <property type="match status" value="2"/>
</dbReference>
<dbReference type="Pfam" id="PF13832">
    <property type="entry name" value="zf-HC5HC2H_2"/>
    <property type="match status" value="2"/>
</dbReference>
<feature type="domain" description="PHD-type" evidence="6">
    <location>
        <begin position="246"/>
        <end position="296"/>
    </location>
</feature>
<accession>A0AAF0X3R2</accession>
<feature type="compositionally biased region" description="Basic and acidic residues" evidence="5">
    <location>
        <begin position="1310"/>
        <end position="1320"/>
    </location>
</feature>
<dbReference type="InterPro" id="IPR019786">
    <property type="entry name" value="Zinc_finger_PHD-type_CS"/>
</dbReference>
<dbReference type="InterPro" id="IPR019787">
    <property type="entry name" value="Znf_PHD-finger"/>
</dbReference>
<feature type="region of interest" description="Disordered" evidence="5">
    <location>
        <begin position="1305"/>
        <end position="1354"/>
    </location>
</feature>
<dbReference type="GO" id="GO:0006357">
    <property type="term" value="P:regulation of transcription by RNA polymerase II"/>
    <property type="evidence" value="ECO:0007669"/>
    <property type="project" value="TreeGrafter"/>
</dbReference>
<dbReference type="InterPro" id="IPR011011">
    <property type="entry name" value="Znf_FYVE_PHD"/>
</dbReference>
<evidence type="ECO:0000256" key="5">
    <source>
        <dbReference type="SAM" id="MobiDB-lite"/>
    </source>
</evidence>
<sequence length="1422" mass="157328">MTGGRCSRRRKVVDVGIDIPTDGNSEGGSLDLFTQARKALSDRSPFDLEDGQEVLTGNLPRELATVLCKRSDGRKRHKKSHSATGESKSQRLEKSRGAAFWAGKEVYFRGLTVADIDKLCELSTLDFTETSDCLLIPFVENDRTGTCSAVINGNVSASGNELGNVPEVQNKCDEQFMEVDSAGSVELNVEDKDSGFKQQTSGLEWLLGSRSKIYLTSERPSKKRKLLGGDAGLEKLIVSSAVEDSSSFCHYCGLDTVDQLNRLIVCSMCKMAVHQRCYGVQEEVSESWLCSWCMNRNQKGNSERPCLLCPKQGGALKPVLRSDSSGSMEFAHLFCCQWMPELYIEDTRKMEPIVNFEGIKETRHKLICRLCKIRCGACVRCSNGTCRASFHPICAREARQRMEIWGKFGSDDVELRAFCSKHSEDLNNISIVQGDQFPDQTIAKHQPVSSTMIKPHKLKISRRNGEVEGHFGTSELHLEKADCSVPHEGVLPDARSNLTNELECRGIQQSNTALVLDKSSEDVDTTESSNFKTILKKLIDQGKVSVNDVASDIGVSPEFLSSNLIGDNIVPELRSKIVEWMKNHAFIGPLQRNLKVRFKNLTKVEAVANGDTDGIVSDSCTPDVSVTSIPPRRRTKSDIRILKDGKALCVTRTSSIEDGTSMTHKSACHIIRDEPACQSEESVPDNSLKTLLEPAGSRDILQSNSSKIEGSKLSYCTASDSVRAVEGAIPEKNAALDSVSANPVYDTAVNCVPDLINEQSVCSFHMHPTIRKTLSEMPNPAVIRFLTDDNDGLRDRELSPLEASSSSSICCNHQSDKLASPGSVYKFRPGLEQLAKAGRMGILEHSPADEVEGELIFYQQQLLHNALAKKRFSDNLMSKILTNLPEEIDALGKQKWDAVTANKFLYELKEVKKQGRKERRHKEAQAVLAAATAAAAASSRISSFRKDSREESAHQDINPLKADFYSGGAGLYSQQMPRAKETLSRLGTTRVSSEKNYDAVYTNSDFSKDHPRTCEICRRSETILNPILICTSCKVAVHLDCYRCVKDSGGPWYCELCEELSSRSCGALAVNSWEKPYFLAECGFCNGTAGAFRKSTDGQWIHAFCAEWVLESTYKRGQANPVKGMETVIKGSEMCHICRRKQGVCIKCNYGHCQNSFHPSCARSAGFQMNLKTVGSKLQHKAYCEKHSLVERAKAETQKHGMEELKILKPVRVELEKLRLLCERIIRREKLKRDLVLCSHEVLDSNREAASLSALACVSFYQTDVSSESATTLLKSYTDGCKSGNEAIQKSDDITVDSTVAGKSRTKFHVPVDNDQKTDDSSTSQQPCPSKPSDGASFSGKQIPSRPSVPSWSFPSDVENCANYRKYTETFEKELVMTSDQASMKNQRLPKGLVYVPIHCLSGEKEAVPDACSTQEQLKSDE</sequence>
<evidence type="ECO:0000259" key="6">
    <source>
        <dbReference type="PROSITE" id="PS50016"/>
    </source>
</evidence>
<dbReference type="InterPro" id="IPR013083">
    <property type="entry name" value="Znf_RING/FYVE/PHD"/>
</dbReference>
<proteinExistence type="predicted"/>
<evidence type="ECO:0000256" key="3">
    <source>
        <dbReference type="ARBA" id="ARBA00022833"/>
    </source>
</evidence>
<reference evidence="8" key="2">
    <citation type="submission" date="2022-03" db="EMBL/GenBank/DDBJ databases">
        <title>Draft title - Genomic analysis of global carrot germplasm unveils the trajectory of domestication and the origin of high carotenoid orange carrot.</title>
        <authorList>
            <person name="Iorizzo M."/>
            <person name="Ellison S."/>
            <person name="Senalik D."/>
            <person name="Macko-Podgorni A."/>
            <person name="Grzebelus D."/>
            <person name="Bostan H."/>
            <person name="Rolling W."/>
            <person name="Curaba J."/>
            <person name="Simon P."/>
        </authorList>
    </citation>
    <scope>NUCLEOTIDE SEQUENCE</scope>
    <source>
        <tissue evidence="8">Leaf</tissue>
    </source>
</reference>
<dbReference type="SUPFAM" id="SSF57903">
    <property type="entry name" value="FYVE/PHD zinc finger"/>
    <property type="match status" value="2"/>
</dbReference>
<evidence type="ECO:0000256" key="4">
    <source>
        <dbReference type="PROSITE-ProRule" id="PRU00146"/>
    </source>
</evidence>
<name>A0AAF0X3R2_DAUCS</name>
<dbReference type="InterPro" id="IPR050701">
    <property type="entry name" value="Histone_Mod_Regulator"/>
</dbReference>
<dbReference type="InterPro" id="IPR034732">
    <property type="entry name" value="EPHD"/>
</dbReference>
<dbReference type="CDD" id="cd15571">
    <property type="entry name" value="ePHD"/>
    <property type="match status" value="1"/>
</dbReference>
<dbReference type="PROSITE" id="PS01359">
    <property type="entry name" value="ZF_PHD_1"/>
    <property type="match status" value="2"/>
</dbReference>
<feature type="compositionally biased region" description="Basic residues" evidence="5">
    <location>
        <begin position="72"/>
        <end position="81"/>
    </location>
</feature>
<dbReference type="PROSITE" id="PS51805">
    <property type="entry name" value="EPHD"/>
    <property type="match status" value="2"/>
</dbReference>
<keyword evidence="3" id="KW-0862">Zinc</keyword>
<dbReference type="InterPro" id="IPR001965">
    <property type="entry name" value="Znf_PHD"/>
</dbReference>
<dbReference type="PANTHER" id="PTHR13793:SF107">
    <property type="entry name" value="BROMODOMAIN-CONTAINING PROTEIN HOMOLOG"/>
    <property type="match status" value="1"/>
</dbReference>
<keyword evidence="1" id="KW-0479">Metal-binding</keyword>
<protein>
    <recommendedName>
        <fullName evidence="10">PHD-type domain-containing protein</fullName>
    </recommendedName>
</protein>
<dbReference type="Pfam" id="PF13831">
    <property type="entry name" value="PHD_2"/>
    <property type="match status" value="2"/>
</dbReference>
<evidence type="ECO:0000313" key="9">
    <source>
        <dbReference type="Proteomes" id="UP000077755"/>
    </source>
</evidence>
<dbReference type="GO" id="GO:0008270">
    <property type="term" value="F:zinc ion binding"/>
    <property type="evidence" value="ECO:0007669"/>
    <property type="project" value="UniProtKB-KW"/>
</dbReference>
<dbReference type="SMART" id="SM00249">
    <property type="entry name" value="PHD"/>
    <property type="match status" value="4"/>
</dbReference>
<feature type="domain" description="PHD-type" evidence="6">
    <location>
        <begin position="1011"/>
        <end position="1060"/>
    </location>
</feature>
<evidence type="ECO:0000256" key="2">
    <source>
        <dbReference type="ARBA" id="ARBA00022771"/>
    </source>
</evidence>
<dbReference type="Proteomes" id="UP000077755">
    <property type="component" value="Chromosome 5"/>
</dbReference>
<evidence type="ECO:0000256" key="1">
    <source>
        <dbReference type="ARBA" id="ARBA00022723"/>
    </source>
</evidence>
<keyword evidence="9" id="KW-1185">Reference proteome</keyword>
<evidence type="ECO:0000313" key="8">
    <source>
        <dbReference type="EMBL" id="WOH00610.1"/>
    </source>
</evidence>
<gene>
    <name evidence="8" type="ORF">DCAR_0519978</name>
</gene>
<organism evidence="8 9">
    <name type="scientific">Daucus carota subsp. sativus</name>
    <name type="common">Carrot</name>
    <dbReference type="NCBI Taxonomy" id="79200"/>
    <lineage>
        <taxon>Eukaryota</taxon>
        <taxon>Viridiplantae</taxon>
        <taxon>Streptophyta</taxon>
        <taxon>Embryophyta</taxon>
        <taxon>Tracheophyta</taxon>
        <taxon>Spermatophyta</taxon>
        <taxon>Magnoliopsida</taxon>
        <taxon>eudicotyledons</taxon>
        <taxon>Gunneridae</taxon>
        <taxon>Pentapetalae</taxon>
        <taxon>asterids</taxon>
        <taxon>campanulids</taxon>
        <taxon>Apiales</taxon>
        <taxon>Apiaceae</taxon>
        <taxon>Apioideae</taxon>
        <taxon>Scandiceae</taxon>
        <taxon>Daucinae</taxon>
        <taxon>Daucus</taxon>
        <taxon>Daucus sect. Daucus</taxon>
    </lineage>
</organism>
<evidence type="ECO:0008006" key="10">
    <source>
        <dbReference type="Google" id="ProtNLM"/>
    </source>
</evidence>
<dbReference type="EMBL" id="CP093347">
    <property type="protein sequence ID" value="WOH00610.1"/>
    <property type="molecule type" value="Genomic_DNA"/>
</dbReference>
<keyword evidence="2 4" id="KW-0863">Zinc-finger</keyword>
<dbReference type="PANTHER" id="PTHR13793">
    <property type="entry name" value="PHD FINGER PROTEINS"/>
    <property type="match status" value="1"/>
</dbReference>
<dbReference type="GO" id="GO:0005634">
    <property type="term" value="C:nucleus"/>
    <property type="evidence" value="ECO:0007669"/>
    <property type="project" value="UniProtKB-ARBA"/>
</dbReference>
<reference evidence="8" key="1">
    <citation type="journal article" date="2016" name="Nat. Genet.">
        <title>A high-quality carrot genome assembly provides new insights into carotenoid accumulation and asterid genome evolution.</title>
        <authorList>
            <person name="Iorizzo M."/>
            <person name="Ellison S."/>
            <person name="Senalik D."/>
            <person name="Zeng P."/>
            <person name="Satapoomin P."/>
            <person name="Huang J."/>
            <person name="Bowman M."/>
            <person name="Iovene M."/>
            <person name="Sanseverino W."/>
            <person name="Cavagnaro P."/>
            <person name="Yildiz M."/>
            <person name="Macko-Podgorni A."/>
            <person name="Moranska E."/>
            <person name="Grzebelus E."/>
            <person name="Grzebelus D."/>
            <person name="Ashrafi H."/>
            <person name="Zheng Z."/>
            <person name="Cheng S."/>
            <person name="Spooner D."/>
            <person name="Van Deynze A."/>
            <person name="Simon P."/>
        </authorList>
    </citation>
    <scope>NUCLEOTIDE SEQUENCE</scope>
    <source>
        <tissue evidence="8">Leaf</tissue>
    </source>
</reference>
<dbReference type="Gene3D" id="3.30.40.10">
    <property type="entry name" value="Zinc/RING finger domain, C3HC4 (zinc finger)"/>
    <property type="match status" value="4"/>
</dbReference>
<feature type="domain" description="PHD-type" evidence="7">
    <location>
        <begin position="303"/>
        <end position="423"/>
    </location>
</feature>